<dbReference type="RefSeq" id="WP_092078575.1">
    <property type="nucleotide sequence ID" value="NZ_FNAQ01000009.1"/>
</dbReference>
<feature type="transmembrane region" description="Helical" evidence="9">
    <location>
        <begin position="89"/>
        <end position="110"/>
    </location>
</feature>
<keyword evidence="5 9" id="KW-0812">Transmembrane</keyword>
<evidence type="ECO:0000256" key="5">
    <source>
        <dbReference type="ARBA" id="ARBA00022692"/>
    </source>
</evidence>
<accession>A0A1G7CBW9</accession>
<evidence type="ECO:0000313" key="11">
    <source>
        <dbReference type="EMBL" id="SDE36872.1"/>
    </source>
</evidence>
<name>A0A1G7CBW9_9BACT</name>
<dbReference type="STRING" id="57664.SAMN05661003_10932"/>
<keyword evidence="3" id="KW-1003">Cell membrane</keyword>
<keyword evidence="6 9" id="KW-1133">Transmembrane helix</keyword>
<dbReference type="PANTHER" id="PTHR35011:SF2">
    <property type="entry name" value="2,3-DIKETO-L-GULONATE TRAP TRANSPORTER SMALL PERMEASE PROTEIN YIAM"/>
    <property type="match status" value="1"/>
</dbReference>
<evidence type="ECO:0000313" key="12">
    <source>
        <dbReference type="Proteomes" id="UP000243205"/>
    </source>
</evidence>
<reference evidence="12" key="1">
    <citation type="submission" date="2016-10" db="EMBL/GenBank/DDBJ databases">
        <authorList>
            <person name="Varghese N."/>
            <person name="Submissions S."/>
        </authorList>
    </citation>
    <scope>NUCLEOTIDE SEQUENCE [LARGE SCALE GENOMIC DNA]</scope>
    <source>
        <strain evidence="12">DSM 8987</strain>
    </source>
</reference>
<dbReference type="OrthoDB" id="5418442at2"/>
<evidence type="ECO:0000256" key="3">
    <source>
        <dbReference type="ARBA" id="ARBA00022475"/>
    </source>
</evidence>
<sequence length="179" mass="19936">MKWLQQGRAVAERLERLLLSLLLLALAGLALLQIMQRNLLGSGFVWSDELLRLLVLWLCLAGAMRASRHGSHIRMDLLARWLPPAGQRVVVRLVQAVTALVCLLLAWHGGRFVRLEAEFASQVLGGWPAWWFQSIVPLAFAVMAWRAVLLMLWPQRAETFEGSADALPLPADRTGEGAP</sequence>
<dbReference type="Pfam" id="PF04290">
    <property type="entry name" value="DctQ"/>
    <property type="match status" value="1"/>
</dbReference>
<protein>
    <submittedName>
        <fullName evidence="11">TRAP-type C4-dicarboxylate transport system, small permease component</fullName>
    </submittedName>
</protein>
<dbReference type="InterPro" id="IPR007387">
    <property type="entry name" value="TRAP_DctQ"/>
</dbReference>
<dbReference type="AlphaFoldDB" id="A0A1G7CBW9"/>
<dbReference type="PANTHER" id="PTHR35011">
    <property type="entry name" value="2,3-DIKETO-L-GULONATE TRAP TRANSPORTER SMALL PERMEASE PROTEIN YIAM"/>
    <property type="match status" value="1"/>
</dbReference>
<evidence type="ECO:0000256" key="7">
    <source>
        <dbReference type="ARBA" id="ARBA00023136"/>
    </source>
</evidence>
<evidence type="ECO:0000256" key="1">
    <source>
        <dbReference type="ARBA" id="ARBA00004429"/>
    </source>
</evidence>
<proteinExistence type="inferred from homology"/>
<organism evidence="11 12">
    <name type="scientific">Desulfuromonas thiophila</name>
    <dbReference type="NCBI Taxonomy" id="57664"/>
    <lineage>
        <taxon>Bacteria</taxon>
        <taxon>Pseudomonadati</taxon>
        <taxon>Thermodesulfobacteriota</taxon>
        <taxon>Desulfuromonadia</taxon>
        <taxon>Desulfuromonadales</taxon>
        <taxon>Desulfuromonadaceae</taxon>
        <taxon>Desulfuromonas</taxon>
    </lineage>
</organism>
<feature type="transmembrane region" description="Helical" evidence="9">
    <location>
        <begin position="51"/>
        <end position="68"/>
    </location>
</feature>
<dbReference type="GO" id="GO:0015740">
    <property type="term" value="P:C4-dicarboxylate transport"/>
    <property type="evidence" value="ECO:0007669"/>
    <property type="project" value="TreeGrafter"/>
</dbReference>
<evidence type="ECO:0000256" key="2">
    <source>
        <dbReference type="ARBA" id="ARBA00022448"/>
    </source>
</evidence>
<evidence type="ECO:0000256" key="9">
    <source>
        <dbReference type="SAM" id="Phobius"/>
    </source>
</evidence>
<dbReference type="InterPro" id="IPR055348">
    <property type="entry name" value="DctQ"/>
</dbReference>
<evidence type="ECO:0000256" key="6">
    <source>
        <dbReference type="ARBA" id="ARBA00022989"/>
    </source>
</evidence>
<comment type="subcellular location">
    <subcellularLocation>
        <location evidence="1">Cell inner membrane</location>
        <topology evidence="1">Multi-pass membrane protein</topology>
    </subcellularLocation>
</comment>
<comment type="similarity">
    <text evidence="8">Belongs to the TRAP transporter small permease family.</text>
</comment>
<gene>
    <name evidence="11" type="ORF">SAMN05661003_10932</name>
</gene>
<keyword evidence="4" id="KW-0997">Cell inner membrane</keyword>
<dbReference type="GO" id="GO:0005886">
    <property type="term" value="C:plasma membrane"/>
    <property type="evidence" value="ECO:0007669"/>
    <property type="project" value="UniProtKB-SubCell"/>
</dbReference>
<dbReference type="GO" id="GO:0022857">
    <property type="term" value="F:transmembrane transporter activity"/>
    <property type="evidence" value="ECO:0007669"/>
    <property type="project" value="TreeGrafter"/>
</dbReference>
<keyword evidence="12" id="KW-1185">Reference proteome</keyword>
<evidence type="ECO:0000256" key="4">
    <source>
        <dbReference type="ARBA" id="ARBA00022519"/>
    </source>
</evidence>
<dbReference type="EMBL" id="FNAQ01000009">
    <property type="protein sequence ID" value="SDE36872.1"/>
    <property type="molecule type" value="Genomic_DNA"/>
</dbReference>
<feature type="domain" description="Tripartite ATP-independent periplasmic transporters DctQ component" evidence="10">
    <location>
        <begin position="27"/>
        <end position="149"/>
    </location>
</feature>
<evidence type="ECO:0000256" key="8">
    <source>
        <dbReference type="ARBA" id="ARBA00038436"/>
    </source>
</evidence>
<keyword evidence="2" id="KW-0813">Transport</keyword>
<dbReference type="Proteomes" id="UP000243205">
    <property type="component" value="Unassembled WGS sequence"/>
</dbReference>
<feature type="transmembrane region" description="Helical" evidence="9">
    <location>
        <begin position="130"/>
        <end position="153"/>
    </location>
</feature>
<evidence type="ECO:0000259" key="10">
    <source>
        <dbReference type="Pfam" id="PF04290"/>
    </source>
</evidence>
<keyword evidence="7 9" id="KW-0472">Membrane</keyword>